<feature type="transmembrane region" description="Helical" evidence="1">
    <location>
        <begin position="34"/>
        <end position="50"/>
    </location>
</feature>
<feature type="transmembrane region" description="Helical" evidence="1">
    <location>
        <begin position="12"/>
        <end position="28"/>
    </location>
</feature>
<dbReference type="EMBL" id="FXTI01000006">
    <property type="protein sequence ID" value="SMO73598.1"/>
    <property type="molecule type" value="Genomic_DNA"/>
</dbReference>
<name>A0A521DPN5_9BACL</name>
<keyword evidence="1" id="KW-0472">Membrane</keyword>
<dbReference type="AlphaFoldDB" id="A0A521DPN5"/>
<keyword evidence="3" id="KW-1185">Reference proteome</keyword>
<gene>
    <name evidence="2" type="ORF">SAMN06264849_106177</name>
</gene>
<accession>A0A521DPN5</accession>
<evidence type="ECO:0000256" key="1">
    <source>
        <dbReference type="SAM" id="Phobius"/>
    </source>
</evidence>
<protein>
    <submittedName>
        <fullName evidence="2">Uncharacterized protein</fullName>
    </submittedName>
</protein>
<keyword evidence="1" id="KW-1133">Transmembrane helix</keyword>
<organism evidence="2 3">
    <name type="scientific">Melghirimyces algeriensis</name>
    <dbReference type="NCBI Taxonomy" id="910412"/>
    <lineage>
        <taxon>Bacteria</taxon>
        <taxon>Bacillati</taxon>
        <taxon>Bacillota</taxon>
        <taxon>Bacilli</taxon>
        <taxon>Bacillales</taxon>
        <taxon>Thermoactinomycetaceae</taxon>
        <taxon>Melghirimyces</taxon>
    </lineage>
</organism>
<dbReference type="Proteomes" id="UP000315636">
    <property type="component" value="Unassembled WGS sequence"/>
</dbReference>
<keyword evidence="1" id="KW-0812">Transmembrane</keyword>
<reference evidence="2 3" key="1">
    <citation type="submission" date="2017-05" db="EMBL/GenBank/DDBJ databases">
        <authorList>
            <person name="Varghese N."/>
            <person name="Submissions S."/>
        </authorList>
    </citation>
    <scope>NUCLEOTIDE SEQUENCE [LARGE SCALE GENOMIC DNA]</scope>
    <source>
        <strain evidence="2 3">DSM 45474</strain>
    </source>
</reference>
<evidence type="ECO:0000313" key="3">
    <source>
        <dbReference type="Proteomes" id="UP000315636"/>
    </source>
</evidence>
<proteinExistence type="predicted"/>
<evidence type="ECO:0000313" key="2">
    <source>
        <dbReference type="EMBL" id="SMO73598.1"/>
    </source>
</evidence>
<sequence>MNKKAAIFACRFTGWVGILLSLLFWQIYGPVGLVIGWIGSMLWFGLAWYFQRSIDAQ</sequence>
<dbReference type="RefSeq" id="WP_185956218.1">
    <property type="nucleotide sequence ID" value="NZ_FXTI01000006.1"/>
</dbReference>